<organism evidence="1 2">
    <name type="scientific">Rhodopirellula bahusiensis</name>
    <dbReference type="NCBI Taxonomy" id="2014065"/>
    <lineage>
        <taxon>Bacteria</taxon>
        <taxon>Pseudomonadati</taxon>
        <taxon>Planctomycetota</taxon>
        <taxon>Planctomycetia</taxon>
        <taxon>Pirellulales</taxon>
        <taxon>Pirellulaceae</taxon>
        <taxon>Rhodopirellula</taxon>
    </lineage>
</organism>
<protein>
    <recommendedName>
        <fullName evidence="3">DUF1501 domain-containing protein</fullName>
    </recommendedName>
</protein>
<dbReference type="Pfam" id="PF07394">
    <property type="entry name" value="DUF1501"/>
    <property type="match status" value="1"/>
</dbReference>
<dbReference type="SUPFAM" id="SSF53649">
    <property type="entry name" value="Alkaline phosphatase-like"/>
    <property type="match status" value="1"/>
</dbReference>
<reference evidence="1 2" key="1">
    <citation type="submission" date="2017-06" db="EMBL/GenBank/DDBJ databases">
        <title>Description of Rhodopirellula bahusiensis sp. nov.</title>
        <authorList>
            <person name="Kizina J."/>
            <person name="Harder J."/>
        </authorList>
    </citation>
    <scope>NUCLEOTIDE SEQUENCE [LARGE SCALE GENOMIC DNA]</scope>
    <source>
        <strain evidence="1 2">SWK21</strain>
    </source>
</reference>
<name>A0A2G1WDE6_9BACT</name>
<dbReference type="InterPro" id="IPR017850">
    <property type="entry name" value="Alkaline_phosphatase_core_sf"/>
</dbReference>
<evidence type="ECO:0000313" key="1">
    <source>
        <dbReference type="EMBL" id="PHQ37041.1"/>
    </source>
</evidence>
<accession>A0A2G1WDE6</accession>
<dbReference type="PROSITE" id="PS51318">
    <property type="entry name" value="TAT"/>
    <property type="match status" value="1"/>
</dbReference>
<gene>
    <name evidence="1" type="ORF">CEE69_01340</name>
</gene>
<keyword evidence="2" id="KW-1185">Reference proteome</keyword>
<dbReference type="EMBL" id="NIZW01000001">
    <property type="protein sequence ID" value="PHQ37041.1"/>
    <property type="molecule type" value="Genomic_DNA"/>
</dbReference>
<dbReference type="InterPro" id="IPR010869">
    <property type="entry name" value="DUF1501"/>
</dbReference>
<sequence>MSFSNMNHSSRRRFMQSMAAGIGGVSASGWFPALAEAAANDPKRRRHCILLWMSGGPTQTDTFDMKPNHENGGEFKEVQTSAPGLRFSEHLPKLGAMADKLAVLRGLSTKEGDHGRGSYLMRTGQKPMGPVQYPCIGSAIGKQLAEDTMSLPSNVSIGTYRAFNQEAFSPGFLGPRFGPLFVGATDVPGAMSNGDDGYPNLKVQYLDRAKGIDAERMDQRLKIWRRLQSQFVTSRQAGAAGMHNEVYEGAVRLMNSDDAKAFDLSGEPEKLREAYGKNVFGQGCLMARRLIERGVPFVEVSLGTGSTSVGWDTHTDNFNAVQNLSTMLDNGWGTLMQDLEDRGLLESTTILWMGEFGRTPSINPNAGRDHFPNAWSSVLAGGGIAGGQAYGATSEDGNEVVDGKIGVQDLISTLCRALGLGSSPSNMSPGGRPIPIAEGRAIKEVLA</sequence>
<dbReference type="AlphaFoldDB" id="A0A2G1WDE6"/>
<evidence type="ECO:0008006" key="3">
    <source>
        <dbReference type="Google" id="ProtNLM"/>
    </source>
</evidence>
<dbReference type="RefSeq" id="WP_099258759.1">
    <property type="nucleotide sequence ID" value="NZ_NIZW01000001.1"/>
</dbReference>
<comment type="caution">
    <text evidence="1">The sequence shown here is derived from an EMBL/GenBank/DDBJ whole genome shotgun (WGS) entry which is preliminary data.</text>
</comment>
<dbReference type="InterPro" id="IPR006311">
    <property type="entry name" value="TAT_signal"/>
</dbReference>
<dbReference type="PANTHER" id="PTHR43737:SF1">
    <property type="entry name" value="DUF1501 DOMAIN-CONTAINING PROTEIN"/>
    <property type="match status" value="1"/>
</dbReference>
<evidence type="ECO:0000313" key="2">
    <source>
        <dbReference type="Proteomes" id="UP000225740"/>
    </source>
</evidence>
<dbReference type="GeneID" id="90606934"/>
<dbReference type="PANTHER" id="PTHR43737">
    <property type="entry name" value="BLL7424 PROTEIN"/>
    <property type="match status" value="1"/>
</dbReference>
<dbReference type="Proteomes" id="UP000225740">
    <property type="component" value="Unassembled WGS sequence"/>
</dbReference>
<dbReference type="OrthoDB" id="127333at2"/>
<proteinExistence type="predicted"/>